<dbReference type="PANTHER" id="PTHR24379">
    <property type="entry name" value="KRAB AND ZINC FINGER DOMAIN-CONTAINING"/>
    <property type="match status" value="1"/>
</dbReference>
<dbReference type="Proteomes" id="UP001642540">
    <property type="component" value="Unassembled WGS sequence"/>
</dbReference>
<feature type="domain" description="C2H2-type" evidence="6">
    <location>
        <begin position="414"/>
        <end position="436"/>
    </location>
</feature>
<keyword evidence="3" id="KW-0863">Zinc-finger</keyword>
<evidence type="ECO:0000313" key="7">
    <source>
        <dbReference type="EMBL" id="CAL8114492.1"/>
    </source>
</evidence>
<keyword evidence="8" id="KW-1185">Reference proteome</keyword>
<evidence type="ECO:0000256" key="3">
    <source>
        <dbReference type="ARBA" id="ARBA00022771"/>
    </source>
</evidence>
<comment type="caution">
    <text evidence="7">The sequence shown here is derived from an EMBL/GenBank/DDBJ whole genome shotgun (WGS) entry which is preliminary data.</text>
</comment>
<accession>A0ABP1QYC2</accession>
<evidence type="ECO:0000256" key="1">
    <source>
        <dbReference type="ARBA" id="ARBA00022723"/>
    </source>
</evidence>
<evidence type="ECO:0000313" key="8">
    <source>
        <dbReference type="Proteomes" id="UP001642540"/>
    </source>
</evidence>
<feature type="compositionally biased region" description="Polar residues" evidence="5">
    <location>
        <begin position="259"/>
        <end position="281"/>
    </location>
</feature>
<evidence type="ECO:0000256" key="4">
    <source>
        <dbReference type="ARBA" id="ARBA00022833"/>
    </source>
</evidence>
<feature type="region of interest" description="Disordered" evidence="5">
    <location>
        <begin position="175"/>
        <end position="224"/>
    </location>
</feature>
<feature type="domain" description="C2H2-type" evidence="6">
    <location>
        <begin position="532"/>
        <end position="554"/>
    </location>
</feature>
<evidence type="ECO:0000256" key="2">
    <source>
        <dbReference type="ARBA" id="ARBA00022737"/>
    </source>
</evidence>
<feature type="domain" description="C2H2-type" evidence="6">
    <location>
        <begin position="503"/>
        <end position="525"/>
    </location>
</feature>
<feature type="compositionally biased region" description="Basic residues" evidence="5">
    <location>
        <begin position="297"/>
        <end position="310"/>
    </location>
</feature>
<feature type="domain" description="C2H2-type" evidence="6">
    <location>
        <begin position="338"/>
        <end position="360"/>
    </location>
</feature>
<keyword evidence="4" id="KW-0862">Zinc</keyword>
<name>A0ABP1QYC2_9HEXA</name>
<dbReference type="Gene3D" id="3.30.160.60">
    <property type="entry name" value="Classic Zinc Finger"/>
    <property type="match status" value="1"/>
</dbReference>
<protein>
    <recommendedName>
        <fullName evidence="6">C2H2-type domain-containing protein</fullName>
    </recommendedName>
</protein>
<sequence length="677" mass="76636">MEENIAKLCLFCASTCDHSTAQVKREVFITPDLDILANSTPHQPQEDHEPTLTLTFEGDLPSHQHQSNLKGFFILQKILKLPQSSLLKLICQNEGQFHSERWTNVCQSCSPFLSKHLEIHKEISKLERALTQIEEELKGRISSSKDNLGGTPDWVQIRKEVLNYYSPVTATDTETAKCEPTTGTINTDDHPSFDEEPGPSTQSYDELPFDAEGLRPSTQDYDDVPIDEEFKIYVEQLYGDGKTTPQNDNVNDSHSHNHPAQSISPTIPNQDQDPLATNSSLAAPIKNIAPWKAAPSSKKRNNNHKRFRSCKLTKTNQQRYGHLSFNLEQGTLANTRFIYCTKCPYKTQRWARFAAHSKAHEEGSGGLPCDVCGIYVLPNKMGHHKGRLHSDYKKFRNTSMFFLNDTQSNRRWWYKCDKCPFSGSQVEFLRKHEKAHEPGANAVICGDCGWYVLPEKLALHQGQKHNRSRENSEKEERLKTLRQLREQKGKEKQLSSAPPTHPYKCDKCPFFASCKRLLRRHAKVHEPGSNAVVCEVCGWSVLPKSLAQHQSRMHPQLFQQKRNKRKGRVQAFLKEHAELSMRIPQDAANPPGDAVSAAFSASTFVPVLPAAETQGEAISFSEDFSKTLLEFGITPLISSSGNDMQVTTRSRSLRRNQNHLYVETQPIPNTPTATSYF</sequence>
<evidence type="ECO:0000256" key="5">
    <source>
        <dbReference type="SAM" id="MobiDB-lite"/>
    </source>
</evidence>
<feature type="domain" description="C2H2-type" evidence="6">
    <location>
        <begin position="367"/>
        <end position="389"/>
    </location>
</feature>
<dbReference type="EMBL" id="CAXLJM020000050">
    <property type="protein sequence ID" value="CAL8114492.1"/>
    <property type="molecule type" value="Genomic_DNA"/>
</dbReference>
<feature type="region of interest" description="Disordered" evidence="5">
    <location>
        <begin position="240"/>
        <end position="310"/>
    </location>
</feature>
<dbReference type="InterPro" id="IPR013087">
    <property type="entry name" value="Znf_C2H2_type"/>
</dbReference>
<organism evidence="7 8">
    <name type="scientific">Orchesella dallaii</name>
    <dbReference type="NCBI Taxonomy" id="48710"/>
    <lineage>
        <taxon>Eukaryota</taxon>
        <taxon>Metazoa</taxon>
        <taxon>Ecdysozoa</taxon>
        <taxon>Arthropoda</taxon>
        <taxon>Hexapoda</taxon>
        <taxon>Collembola</taxon>
        <taxon>Entomobryomorpha</taxon>
        <taxon>Entomobryoidea</taxon>
        <taxon>Orchesellidae</taxon>
        <taxon>Orchesellinae</taxon>
        <taxon>Orchesella</taxon>
    </lineage>
</organism>
<keyword evidence="2" id="KW-0677">Repeat</keyword>
<reference evidence="7 8" key="1">
    <citation type="submission" date="2024-08" db="EMBL/GenBank/DDBJ databases">
        <authorList>
            <person name="Cucini C."/>
            <person name="Frati F."/>
        </authorList>
    </citation>
    <scope>NUCLEOTIDE SEQUENCE [LARGE SCALE GENOMIC DNA]</scope>
</reference>
<feature type="domain" description="C2H2-type" evidence="6">
    <location>
        <begin position="443"/>
        <end position="465"/>
    </location>
</feature>
<dbReference type="SMART" id="SM00355">
    <property type="entry name" value="ZnF_C2H2"/>
    <property type="match status" value="6"/>
</dbReference>
<gene>
    <name evidence="7" type="ORF">ODALV1_LOCUS16489</name>
</gene>
<keyword evidence="1" id="KW-0479">Metal-binding</keyword>
<proteinExistence type="predicted"/>
<evidence type="ECO:0000259" key="6">
    <source>
        <dbReference type="SMART" id="SM00355"/>
    </source>
</evidence>
<dbReference type="PANTHER" id="PTHR24379:SF121">
    <property type="entry name" value="C2H2-TYPE DOMAIN-CONTAINING PROTEIN"/>
    <property type="match status" value="1"/>
</dbReference>